<evidence type="ECO:0000313" key="8">
    <source>
        <dbReference type="EMBL" id="KAF1949004.1"/>
    </source>
</evidence>
<evidence type="ECO:0000256" key="1">
    <source>
        <dbReference type="ARBA" id="ARBA00001971"/>
    </source>
</evidence>
<keyword evidence="4 6" id="KW-0479">Metal-binding</keyword>
<keyword evidence="7" id="KW-1133">Transmembrane helix</keyword>
<evidence type="ECO:0000256" key="7">
    <source>
        <dbReference type="SAM" id="Phobius"/>
    </source>
</evidence>
<dbReference type="AlphaFoldDB" id="A0A6A5TA35"/>
<reference evidence="8" key="1">
    <citation type="journal article" date="2020" name="Stud. Mycol.">
        <title>101 Dothideomycetes genomes: a test case for predicting lifestyles and emergence of pathogens.</title>
        <authorList>
            <person name="Haridas S."/>
            <person name="Albert R."/>
            <person name="Binder M."/>
            <person name="Bloem J."/>
            <person name="Labutti K."/>
            <person name="Salamov A."/>
            <person name="Andreopoulos B."/>
            <person name="Baker S."/>
            <person name="Barry K."/>
            <person name="Bills G."/>
            <person name="Bluhm B."/>
            <person name="Cannon C."/>
            <person name="Castanera R."/>
            <person name="Culley D."/>
            <person name="Daum C."/>
            <person name="Ezra D."/>
            <person name="Gonzalez J."/>
            <person name="Henrissat B."/>
            <person name="Kuo A."/>
            <person name="Liang C."/>
            <person name="Lipzen A."/>
            <person name="Lutzoni F."/>
            <person name="Magnuson J."/>
            <person name="Mondo S."/>
            <person name="Nolan M."/>
            <person name="Ohm R."/>
            <person name="Pangilinan J."/>
            <person name="Park H.-J."/>
            <person name="Ramirez L."/>
            <person name="Alfaro M."/>
            <person name="Sun H."/>
            <person name="Tritt A."/>
            <person name="Yoshinaga Y."/>
            <person name="Zwiers L.-H."/>
            <person name="Turgeon B."/>
            <person name="Goodwin S."/>
            <person name="Spatafora J."/>
            <person name="Crous P."/>
            <person name="Grigoriev I."/>
        </authorList>
    </citation>
    <scope>NUCLEOTIDE SEQUENCE</scope>
    <source>
        <strain evidence="8">CBS 675.92</strain>
    </source>
</reference>
<sequence>MSQPGHVTWLWDHQSFFQKIVITLLSLILALGVLFCVSRISFIMKLRNCSGLPPTVPSAIPYLGYTWIFASGDTRMASVFLASMFGQLFGAPKAVCEATEADDSGTATKPYPGSHIHPGRRIIRNQVLFFNDAFSKKSMDEMIPRFIQNLYQRCESFAIGEQWVEMDDLFEFIHDLTFPVAVVSFFGASMLNMNPNLQRDFRSSEDSVPFLAAGLPSWLNPQAFHARERCLEAVKRWRREAVKKEDSNVPDDQAWDPAWGLGALRRRNKLYETTDSLFDDEARAASDLATAWASTTNVIPASFWFLFEILSTSGLRERAEREVKASKTASGTIDTTKLIDSALLSSIYAEVLRLHSSALITRTSKQEHKLGDWILPKDQAVMISTHVEHRSSYWDAVEEQSGAHHTPTSFYAERFVTRDASGRDAFSMDGKQGRWMPYGMGEHMCPGRHFAKYEMLLIFAVLVQVFEIELLTTEGWKPDDDLKRYWFGALRPKQKEKFRIQKRAASSSELQFL</sequence>
<dbReference type="GO" id="GO:0016705">
    <property type="term" value="F:oxidoreductase activity, acting on paired donors, with incorporation or reduction of molecular oxygen"/>
    <property type="evidence" value="ECO:0007669"/>
    <property type="project" value="InterPro"/>
</dbReference>
<dbReference type="OrthoDB" id="3366823at2759"/>
<name>A0A6A5TA35_9PLEO</name>
<comment type="similarity">
    <text evidence="2">Belongs to the cytochrome P450 family.</text>
</comment>
<dbReference type="PANTHER" id="PTHR24304:SF2">
    <property type="entry name" value="24-HYDROXYCHOLESTEROL 7-ALPHA-HYDROXYLASE"/>
    <property type="match status" value="1"/>
</dbReference>
<feature type="binding site" description="axial binding residue" evidence="6">
    <location>
        <position position="445"/>
    </location>
    <ligand>
        <name>heme</name>
        <dbReference type="ChEBI" id="CHEBI:30413"/>
    </ligand>
    <ligandPart>
        <name>Fe</name>
        <dbReference type="ChEBI" id="CHEBI:18248"/>
    </ligandPart>
</feature>
<dbReference type="Proteomes" id="UP000800035">
    <property type="component" value="Unassembled WGS sequence"/>
</dbReference>
<dbReference type="Gene3D" id="1.10.630.10">
    <property type="entry name" value="Cytochrome P450"/>
    <property type="match status" value="1"/>
</dbReference>
<dbReference type="EMBL" id="ML977044">
    <property type="protein sequence ID" value="KAF1949004.1"/>
    <property type="molecule type" value="Genomic_DNA"/>
</dbReference>
<evidence type="ECO:0000256" key="5">
    <source>
        <dbReference type="ARBA" id="ARBA00023004"/>
    </source>
</evidence>
<proteinExistence type="inferred from homology"/>
<dbReference type="PRINTS" id="PR00465">
    <property type="entry name" value="EP450IV"/>
</dbReference>
<evidence type="ECO:0000313" key="9">
    <source>
        <dbReference type="Proteomes" id="UP000800035"/>
    </source>
</evidence>
<comment type="cofactor">
    <cofactor evidence="1 6">
        <name>heme</name>
        <dbReference type="ChEBI" id="CHEBI:30413"/>
    </cofactor>
</comment>
<evidence type="ECO:0000256" key="6">
    <source>
        <dbReference type="PIRSR" id="PIRSR602403-1"/>
    </source>
</evidence>
<feature type="transmembrane region" description="Helical" evidence="7">
    <location>
        <begin position="20"/>
        <end position="37"/>
    </location>
</feature>
<keyword evidence="3 6" id="KW-0349">Heme</keyword>
<dbReference type="InterPro" id="IPR036396">
    <property type="entry name" value="Cyt_P450_sf"/>
</dbReference>
<protein>
    <submittedName>
        <fullName evidence="8">Cytochrome P450</fullName>
    </submittedName>
</protein>
<dbReference type="Pfam" id="PF00067">
    <property type="entry name" value="p450"/>
    <property type="match status" value="1"/>
</dbReference>
<keyword evidence="5 6" id="KW-0408">Iron</keyword>
<keyword evidence="7" id="KW-0472">Membrane</keyword>
<dbReference type="InterPro" id="IPR002403">
    <property type="entry name" value="Cyt_P450_E_grp-IV"/>
</dbReference>
<dbReference type="GO" id="GO:0020037">
    <property type="term" value="F:heme binding"/>
    <property type="evidence" value="ECO:0007669"/>
    <property type="project" value="InterPro"/>
</dbReference>
<evidence type="ECO:0000256" key="3">
    <source>
        <dbReference type="ARBA" id="ARBA00022617"/>
    </source>
</evidence>
<evidence type="ECO:0000256" key="2">
    <source>
        <dbReference type="ARBA" id="ARBA00010617"/>
    </source>
</evidence>
<keyword evidence="9" id="KW-1185">Reference proteome</keyword>
<dbReference type="GO" id="GO:0008395">
    <property type="term" value="F:steroid hydroxylase activity"/>
    <property type="evidence" value="ECO:0007669"/>
    <property type="project" value="TreeGrafter"/>
</dbReference>
<dbReference type="SUPFAM" id="SSF48264">
    <property type="entry name" value="Cytochrome P450"/>
    <property type="match status" value="1"/>
</dbReference>
<gene>
    <name evidence="8" type="ORF">CC80DRAFT_540624</name>
</gene>
<dbReference type="PANTHER" id="PTHR24304">
    <property type="entry name" value="CYTOCHROME P450 FAMILY 7"/>
    <property type="match status" value="1"/>
</dbReference>
<accession>A0A6A5TA35</accession>
<dbReference type="InterPro" id="IPR050529">
    <property type="entry name" value="CYP450_sterol_14alpha_dmase"/>
</dbReference>
<organism evidence="8 9">
    <name type="scientific">Byssothecium circinans</name>
    <dbReference type="NCBI Taxonomy" id="147558"/>
    <lineage>
        <taxon>Eukaryota</taxon>
        <taxon>Fungi</taxon>
        <taxon>Dikarya</taxon>
        <taxon>Ascomycota</taxon>
        <taxon>Pezizomycotina</taxon>
        <taxon>Dothideomycetes</taxon>
        <taxon>Pleosporomycetidae</taxon>
        <taxon>Pleosporales</taxon>
        <taxon>Massarineae</taxon>
        <taxon>Massarinaceae</taxon>
        <taxon>Byssothecium</taxon>
    </lineage>
</organism>
<keyword evidence="7" id="KW-0812">Transmembrane</keyword>
<evidence type="ECO:0000256" key="4">
    <source>
        <dbReference type="ARBA" id="ARBA00022723"/>
    </source>
</evidence>
<dbReference type="InterPro" id="IPR001128">
    <property type="entry name" value="Cyt_P450"/>
</dbReference>
<dbReference type="GO" id="GO:0005506">
    <property type="term" value="F:iron ion binding"/>
    <property type="evidence" value="ECO:0007669"/>
    <property type="project" value="InterPro"/>
</dbReference>